<keyword evidence="5" id="KW-0472">Membrane</keyword>
<dbReference type="PANTHER" id="PTHR33138">
    <property type="entry name" value="OS01G0690200 PROTEIN"/>
    <property type="match status" value="1"/>
</dbReference>
<accession>A0ABQ7X708</accession>
<keyword evidence="8" id="KW-1185">Reference proteome</keyword>
<comment type="subcellular location">
    <subcellularLocation>
        <location evidence="1">Membrane</location>
        <topology evidence="1">Single-pass membrane protein</topology>
    </subcellularLocation>
</comment>
<dbReference type="EMBL" id="JAGKQM010001548">
    <property type="protein sequence ID" value="KAH0851725.1"/>
    <property type="molecule type" value="Genomic_DNA"/>
</dbReference>
<evidence type="ECO:0000313" key="7">
    <source>
        <dbReference type="EMBL" id="KAH0851725.1"/>
    </source>
</evidence>
<evidence type="ECO:0000256" key="1">
    <source>
        <dbReference type="ARBA" id="ARBA00004167"/>
    </source>
</evidence>
<keyword evidence="2" id="KW-0812">Transmembrane</keyword>
<dbReference type="PANTHER" id="PTHR33138:SF11">
    <property type="entry name" value="KINASE-LIKE PROTEIN"/>
    <property type="match status" value="1"/>
</dbReference>
<evidence type="ECO:0000256" key="5">
    <source>
        <dbReference type="ARBA" id="ARBA00023136"/>
    </source>
</evidence>
<evidence type="ECO:0000256" key="3">
    <source>
        <dbReference type="ARBA" id="ARBA00022729"/>
    </source>
</evidence>
<dbReference type="Proteomes" id="UP000824890">
    <property type="component" value="Unassembled WGS sequence"/>
</dbReference>
<reference evidence="7 8" key="1">
    <citation type="submission" date="2021-05" db="EMBL/GenBank/DDBJ databases">
        <title>Genome Assembly of Synthetic Allotetraploid Brassica napus Reveals Homoeologous Exchanges between Subgenomes.</title>
        <authorList>
            <person name="Davis J.T."/>
        </authorList>
    </citation>
    <scope>NUCLEOTIDE SEQUENCE [LARGE SCALE GENOMIC DNA]</scope>
    <source>
        <strain evidence="8">cv. Da-Ae</strain>
        <tissue evidence="7">Seedling</tissue>
    </source>
</reference>
<sequence>DELHRRCSQSFSCGDQTDLFYPFWIPSRVECGHPDFQLQCSERFAEVSISAVKFRILEANSTSRVIRLARLLCCRKSRFLPF</sequence>
<gene>
    <name evidence="7" type="ORF">HID58_094513</name>
</gene>
<dbReference type="Pfam" id="PF13947">
    <property type="entry name" value="GUB_WAK_bind"/>
    <property type="match status" value="1"/>
</dbReference>
<comment type="caution">
    <text evidence="7">The sequence shown here is derived from an EMBL/GenBank/DDBJ whole genome shotgun (WGS) entry which is preliminary data.</text>
</comment>
<feature type="non-terminal residue" evidence="7">
    <location>
        <position position="1"/>
    </location>
</feature>
<organism evidence="7 8">
    <name type="scientific">Brassica napus</name>
    <name type="common">Rape</name>
    <dbReference type="NCBI Taxonomy" id="3708"/>
    <lineage>
        <taxon>Eukaryota</taxon>
        <taxon>Viridiplantae</taxon>
        <taxon>Streptophyta</taxon>
        <taxon>Embryophyta</taxon>
        <taxon>Tracheophyta</taxon>
        <taxon>Spermatophyta</taxon>
        <taxon>Magnoliopsida</taxon>
        <taxon>eudicotyledons</taxon>
        <taxon>Gunneridae</taxon>
        <taxon>Pentapetalae</taxon>
        <taxon>rosids</taxon>
        <taxon>malvids</taxon>
        <taxon>Brassicales</taxon>
        <taxon>Brassicaceae</taxon>
        <taxon>Brassiceae</taxon>
        <taxon>Brassica</taxon>
    </lineage>
</organism>
<keyword evidence="4" id="KW-1133">Transmembrane helix</keyword>
<feature type="domain" description="Wall-associated receptor kinase galacturonan-binding" evidence="6">
    <location>
        <begin position="7"/>
        <end position="70"/>
    </location>
</feature>
<evidence type="ECO:0000256" key="4">
    <source>
        <dbReference type="ARBA" id="ARBA00022989"/>
    </source>
</evidence>
<evidence type="ECO:0000313" key="8">
    <source>
        <dbReference type="Proteomes" id="UP000824890"/>
    </source>
</evidence>
<protein>
    <recommendedName>
        <fullName evidence="6">Wall-associated receptor kinase galacturonan-binding domain-containing protein</fullName>
    </recommendedName>
</protein>
<keyword evidence="3" id="KW-0732">Signal</keyword>
<dbReference type="InterPro" id="IPR025287">
    <property type="entry name" value="WAK_GUB"/>
</dbReference>
<proteinExistence type="predicted"/>
<name>A0ABQ7X708_BRANA</name>
<evidence type="ECO:0000259" key="6">
    <source>
        <dbReference type="Pfam" id="PF13947"/>
    </source>
</evidence>
<evidence type="ECO:0000256" key="2">
    <source>
        <dbReference type="ARBA" id="ARBA00022692"/>
    </source>
</evidence>